<dbReference type="NCBIfam" id="TIGR00082">
    <property type="entry name" value="rbfA"/>
    <property type="match status" value="1"/>
</dbReference>
<dbReference type="EMBL" id="VFOS01000001">
    <property type="protein sequence ID" value="TQL64674.1"/>
    <property type="molecule type" value="Genomic_DNA"/>
</dbReference>
<proteinExistence type="inferred from homology"/>
<accession>A0A542ZWC8</accession>
<dbReference type="InterPro" id="IPR015946">
    <property type="entry name" value="KH_dom-like_a/b"/>
</dbReference>
<dbReference type="PANTHER" id="PTHR33515">
    <property type="entry name" value="RIBOSOME-BINDING FACTOR A, CHLOROPLASTIC-RELATED"/>
    <property type="match status" value="1"/>
</dbReference>
<dbReference type="Proteomes" id="UP000315389">
    <property type="component" value="Unassembled WGS sequence"/>
</dbReference>
<feature type="region of interest" description="Disordered" evidence="4">
    <location>
        <begin position="120"/>
        <end position="146"/>
    </location>
</feature>
<dbReference type="GO" id="GO:0043024">
    <property type="term" value="F:ribosomal small subunit binding"/>
    <property type="evidence" value="ECO:0007669"/>
    <property type="project" value="TreeGrafter"/>
</dbReference>
<dbReference type="InterPro" id="IPR020053">
    <property type="entry name" value="Ribosome-bd_factorA_CS"/>
</dbReference>
<organism evidence="5 6">
    <name type="scientific">Rarobacter faecitabidus</name>
    <dbReference type="NCBI Taxonomy" id="13243"/>
    <lineage>
        <taxon>Bacteria</taxon>
        <taxon>Bacillati</taxon>
        <taxon>Actinomycetota</taxon>
        <taxon>Actinomycetes</taxon>
        <taxon>Micrococcales</taxon>
        <taxon>Rarobacteraceae</taxon>
        <taxon>Rarobacter</taxon>
    </lineage>
</organism>
<feature type="compositionally biased region" description="Basic and acidic residues" evidence="4">
    <location>
        <begin position="133"/>
        <end position="146"/>
    </location>
</feature>
<keyword evidence="2 3" id="KW-0690">Ribosome biogenesis</keyword>
<dbReference type="Pfam" id="PF02033">
    <property type="entry name" value="RBFA"/>
    <property type="match status" value="1"/>
</dbReference>
<comment type="subcellular location">
    <subcellularLocation>
        <location evidence="3">Cytoplasm</location>
    </subcellularLocation>
</comment>
<comment type="caution">
    <text evidence="5">The sequence shown here is derived from an EMBL/GenBank/DDBJ whole genome shotgun (WGS) entry which is preliminary data.</text>
</comment>
<dbReference type="Gene3D" id="3.30.300.20">
    <property type="match status" value="1"/>
</dbReference>
<dbReference type="SUPFAM" id="SSF89919">
    <property type="entry name" value="Ribosome-binding factor A, RbfA"/>
    <property type="match status" value="1"/>
</dbReference>
<dbReference type="InterPro" id="IPR023799">
    <property type="entry name" value="RbfA_dom_sf"/>
</dbReference>
<evidence type="ECO:0000256" key="3">
    <source>
        <dbReference type="HAMAP-Rule" id="MF_00003"/>
    </source>
</evidence>
<keyword evidence="1 3" id="KW-0963">Cytoplasm</keyword>
<comment type="subunit">
    <text evidence="3">Monomer. Binds 30S ribosomal subunits, but not 50S ribosomal subunits or 70S ribosomes.</text>
</comment>
<dbReference type="HAMAP" id="MF_00003">
    <property type="entry name" value="RbfA"/>
    <property type="match status" value="1"/>
</dbReference>
<evidence type="ECO:0000256" key="2">
    <source>
        <dbReference type="ARBA" id="ARBA00022517"/>
    </source>
</evidence>
<sequence>MTENPRAGRLAERIQQIVARLLESRIKDPRLGFVTITDVKVTGDCQHASIFYTVLGSEEDRAGSAAALASARGLIRSEVGKQTGLRLTPTIDFHLDSVPEEAQHLADALAEARVRDAELAELRRGATPAGDADPYKKPHERSDDDE</sequence>
<comment type="function">
    <text evidence="3">One of several proteins that assist in the late maturation steps of the functional core of the 30S ribosomal subunit. Associates with free 30S ribosomal subunits (but not with 30S subunits that are part of 70S ribosomes or polysomes). Required for efficient processing of 16S rRNA. May interact with the 5'-terminal helix region of 16S rRNA.</text>
</comment>
<dbReference type="PROSITE" id="PS01319">
    <property type="entry name" value="RBFA"/>
    <property type="match status" value="1"/>
</dbReference>
<reference evidence="5 6" key="1">
    <citation type="submission" date="2019-06" db="EMBL/GenBank/DDBJ databases">
        <title>Sequencing the genomes of 1000 actinobacteria strains.</title>
        <authorList>
            <person name="Klenk H.-P."/>
        </authorList>
    </citation>
    <scope>NUCLEOTIDE SEQUENCE [LARGE SCALE GENOMIC DNA]</scope>
    <source>
        <strain evidence="5 6">DSM 4813</strain>
    </source>
</reference>
<evidence type="ECO:0000313" key="6">
    <source>
        <dbReference type="Proteomes" id="UP000315389"/>
    </source>
</evidence>
<dbReference type="GO" id="GO:0030490">
    <property type="term" value="P:maturation of SSU-rRNA"/>
    <property type="evidence" value="ECO:0007669"/>
    <property type="project" value="UniProtKB-UniRule"/>
</dbReference>
<dbReference type="OrthoDB" id="307788at2"/>
<dbReference type="AlphaFoldDB" id="A0A542ZWC8"/>
<dbReference type="RefSeq" id="WP_142119780.1">
    <property type="nucleotide sequence ID" value="NZ_BAAASV010000001.1"/>
</dbReference>
<keyword evidence="6" id="KW-1185">Reference proteome</keyword>
<dbReference type="InterPro" id="IPR000238">
    <property type="entry name" value="RbfA"/>
</dbReference>
<evidence type="ECO:0000313" key="5">
    <source>
        <dbReference type="EMBL" id="TQL64674.1"/>
    </source>
</evidence>
<dbReference type="PANTHER" id="PTHR33515:SF1">
    <property type="entry name" value="RIBOSOME-BINDING FACTOR A, CHLOROPLASTIC-RELATED"/>
    <property type="match status" value="1"/>
</dbReference>
<evidence type="ECO:0000256" key="4">
    <source>
        <dbReference type="SAM" id="MobiDB-lite"/>
    </source>
</evidence>
<comment type="similarity">
    <text evidence="3">Belongs to the RbfA family.</text>
</comment>
<gene>
    <name evidence="3" type="primary">rbfA</name>
    <name evidence="5" type="ORF">FB461_1183</name>
</gene>
<dbReference type="GO" id="GO:0005829">
    <property type="term" value="C:cytosol"/>
    <property type="evidence" value="ECO:0007669"/>
    <property type="project" value="TreeGrafter"/>
</dbReference>
<protein>
    <recommendedName>
        <fullName evidence="3">Ribosome-binding factor A</fullName>
    </recommendedName>
</protein>
<name>A0A542ZWC8_RARFA</name>
<evidence type="ECO:0000256" key="1">
    <source>
        <dbReference type="ARBA" id="ARBA00022490"/>
    </source>
</evidence>